<dbReference type="PANTHER" id="PTHR19288">
    <property type="entry name" value="4-NITROPHENYLPHOSPHATASE-RELATED"/>
    <property type="match status" value="1"/>
</dbReference>
<dbReference type="OMA" id="VHPVKTI"/>
<feature type="binding site" evidence="3">
    <location>
        <position position="224"/>
    </location>
    <ligand>
        <name>substrate</name>
    </ligand>
</feature>
<dbReference type="AlphaFoldDB" id="E2AYI2"/>
<keyword evidence="4" id="KW-0460">Magnesium</keyword>
<accession>E2AYI2</accession>
<comment type="cofactor">
    <cofactor evidence="4">
        <name>Mg(2+)</name>
        <dbReference type="ChEBI" id="CHEBI:18420"/>
    </cofactor>
    <text evidence="4">Divalent metal ions. Mg(2+) is the most effective.</text>
</comment>
<dbReference type="GO" id="GO:0016791">
    <property type="term" value="F:phosphatase activity"/>
    <property type="evidence" value="ECO:0007669"/>
    <property type="project" value="TreeGrafter"/>
</dbReference>
<evidence type="ECO:0000313" key="6">
    <source>
        <dbReference type="Proteomes" id="UP000000311"/>
    </source>
</evidence>
<feature type="active site" description="Proton donor" evidence="2">
    <location>
        <position position="30"/>
    </location>
</feature>
<keyword evidence="1" id="KW-0378">Hydrolase</keyword>
<dbReference type="EMBL" id="GL443910">
    <property type="protein sequence ID" value="EFN61517.1"/>
    <property type="molecule type" value="Genomic_DNA"/>
</dbReference>
<feature type="binding site" evidence="4">
    <location>
        <position position="30"/>
    </location>
    <ligand>
        <name>Mg(2+)</name>
        <dbReference type="ChEBI" id="CHEBI:18420"/>
    </ligand>
</feature>
<evidence type="ECO:0000256" key="2">
    <source>
        <dbReference type="PIRSR" id="PIRSR000915-1"/>
    </source>
</evidence>
<dbReference type="STRING" id="104421.E2AYI2"/>
<dbReference type="PANTHER" id="PTHR19288:SF4">
    <property type="entry name" value="RE04130P-RELATED"/>
    <property type="match status" value="1"/>
</dbReference>
<proteinExistence type="inferred from homology"/>
<evidence type="ECO:0000313" key="5">
    <source>
        <dbReference type="EMBL" id="EFN61517.1"/>
    </source>
</evidence>
<dbReference type="SUPFAM" id="SSF56784">
    <property type="entry name" value="HAD-like"/>
    <property type="match status" value="1"/>
</dbReference>
<dbReference type="PIRSF" id="PIRSF000915">
    <property type="entry name" value="PGP-type_phosphatase"/>
    <property type="match status" value="1"/>
</dbReference>
<evidence type="ECO:0000256" key="3">
    <source>
        <dbReference type="PIRSR" id="PIRSR000915-2"/>
    </source>
</evidence>
<dbReference type="InterPro" id="IPR023214">
    <property type="entry name" value="HAD_sf"/>
</dbReference>
<dbReference type="InterPro" id="IPR036412">
    <property type="entry name" value="HAD-like_sf"/>
</dbReference>
<dbReference type="Pfam" id="PF13344">
    <property type="entry name" value="Hydrolase_6"/>
    <property type="match status" value="1"/>
</dbReference>
<feature type="active site" description="Nucleophile" evidence="2">
    <location>
        <position position="28"/>
    </location>
</feature>
<evidence type="ECO:0000256" key="1">
    <source>
        <dbReference type="PIRNR" id="PIRNR000915"/>
    </source>
</evidence>
<dbReference type="Pfam" id="PF13242">
    <property type="entry name" value="Hydrolase_like"/>
    <property type="match status" value="1"/>
</dbReference>
<dbReference type="InParanoid" id="E2AYI2"/>
<keyword evidence="4" id="KW-0479">Metal-binding</keyword>
<dbReference type="KEGG" id="cfo:105257377"/>
<name>E2AYI2_CAMFO</name>
<evidence type="ECO:0000256" key="4">
    <source>
        <dbReference type="PIRSR" id="PIRSR000915-3"/>
    </source>
</evidence>
<dbReference type="FunCoup" id="E2AYI2">
    <property type="interactions" value="177"/>
</dbReference>
<dbReference type="OrthoDB" id="413953at2759"/>
<reference evidence="5 6" key="1">
    <citation type="journal article" date="2010" name="Science">
        <title>Genomic comparison of the ants Camponotus floridanus and Harpegnathos saltator.</title>
        <authorList>
            <person name="Bonasio R."/>
            <person name="Zhang G."/>
            <person name="Ye C."/>
            <person name="Mutti N.S."/>
            <person name="Fang X."/>
            <person name="Qin N."/>
            <person name="Donahue G."/>
            <person name="Yang P."/>
            <person name="Li Q."/>
            <person name="Li C."/>
            <person name="Zhang P."/>
            <person name="Huang Z."/>
            <person name="Berger S.L."/>
            <person name="Reinberg D."/>
            <person name="Wang J."/>
            <person name="Liebig J."/>
        </authorList>
    </citation>
    <scope>NUCLEOTIDE SEQUENCE [LARGE SCALE GENOMIC DNA]</scope>
    <source>
        <strain evidence="6">C129</strain>
    </source>
</reference>
<dbReference type="GO" id="GO:0005737">
    <property type="term" value="C:cytoplasm"/>
    <property type="evidence" value="ECO:0007669"/>
    <property type="project" value="TreeGrafter"/>
</dbReference>
<feature type="binding site" evidence="4">
    <location>
        <position position="28"/>
    </location>
    <ligand>
        <name>Mg(2+)</name>
        <dbReference type="ChEBI" id="CHEBI:18420"/>
    </ligand>
</feature>
<gene>
    <name evidence="5" type="ORF">EAG_11753</name>
</gene>
<keyword evidence="6" id="KW-1185">Reference proteome</keyword>
<dbReference type="Proteomes" id="UP000000311">
    <property type="component" value="Unassembled WGS sequence"/>
</dbReference>
<feature type="binding site" evidence="4">
    <location>
        <position position="250"/>
    </location>
    <ligand>
        <name>Mg(2+)</name>
        <dbReference type="ChEBI" id="CHEBI:18420"/>
    </ligand>
</feature>
<organism evidence="6">
    <name type="scientific">Camponotus floridanus</name>
    <name type="common">Florida carpenter ant</name>
    <dbReference type="NCBI Taxonomy" id="104421"/>
    <lineage>
        <taxon>Eukaryota</taxon>
        <taxon>Metazoa</taxon>
        <taxon>Ecdysozoa</taxon>
        <taxon>Arthropoda</taxon>
        <taxon>Hexapoda</taxon>
        <taxon>Insecta</taxon>
        <taxon>Pterygota</taxon>
        <taxon>Neoptera</taxon>
        <taxon>Endopterygota</taxon>
        <taxon>Hymenoptera</taxon>
        <taxon>Apocrita</taxon>
        <taxon>Aculeata</taxon>
        <taxon>Formicoidea</taxon>
        <taxon>Formicidae</taxon>
        <taxon>Formicinae</taxon>
        <taxon>Camponotus</taxon>
    </lineage>
</organism>
<dbReference type="Gene3D" id="3.40.50.1000">
    <property type="entry name" value="HAD superfamily/HAD-like"/>
    <property type="match status" value="2"/>
</dbReference>
<comment type="similarity">
    <text evidence="1">Belongs to the HAD-like hydrolase superfamily.</text>
</comment>
<protein>
    <submittedName>
        <fullName evidence="5">4-nitrophenylphosphatase</fullName>
    </submittedName>
</protein>
<dbReference type="GO" id="GO:0046872">
    <property type="term" value="F:metal ion binding"/>
    <property type="evidence" value="ECO:0007669"/>
    <property type="project" value="UniProtKB-KW"/>
</dbReference>
<sequence>MSKTKDLSKFSAEKLQEFLTSFDIVLSDIDGVVWHLNNPIEGGFESLAILQKLGKKIYLVTNNSENKDQTYCDRARCACLYLTPDDIVNTVKVIIWYLNKIDFRDEVFAMVSDESRNALKEAGIRIIEEEPKVYDGKPSLTVKSVLDRPSVKAVIYDFDSKCNWSKLALAISCLKRKDVLYIAGTTEEWLHVEPVPSKLKILGPGPFVHFISAQSGKKPILCAKPSEILKDYVLNTCNVTNPQRCLFIGDTINQDMRFASMCGFKKLLVGTGSDTLEEAQKDIDTYPDYYLPALSQLFSTHKDLELLGTVNHKDN</sequence>
<dbReference type="NCBIfam" id="TIGR01460">
    <property type="entry name" value="HAD-SF-IIA"/>
    <property type="match status" value="1"/>
</dbReference>
<dbReference type="InterPro" id="IPR006357">
    <property type="entry name" value="HAD-SF_hydro_IIA"/>
</dbReference>